<dbReference type="EMBL" id="JAANOW010000003">
    <property type="protein sequence ID" value="NIH98340.1"/>
    <property type="molecule type" value="Genomic_DNA"/>
</dbReference>
<evidence type="ECO:0000256" key="1">
    <source>
        <dbReference type="ARBA" id="ARBA00023125"/>
    </source>
</evidence>
<evidence type="ECO:0000313" key="3">
    <source>
        <dbReference type="EMBL" id="NIH98340.1"/>
    </source>
</evidence>
<sequence>MTAGQRRTSEDGIVTRRENPEVIVASLHGSYSPVVLDFSSWSCDAVLRVQLADAVEALTGANGTWKSAYTARGNYVIIKEFARWCGDNDVRSLSELSPNRWNTYLLHLGKSPTKNNSRRKNLGTLRQVLRRYPHRLHPDLPKNLERRLPKRESDESQPLEIDVFETIREAAAAAVNAEFRRIHPNLLLLKQSHYQRLSPQNLARADALGELAATGAPQSDSARNALGIPVHDNRSSGVTRGRPMLFVSYEGAVAIAVLIACLEGANFTQINERKVPSGAPGLGVAEEILTVEDEKRRRHSDQYDAHVIPKNARRAMTRIIEMTQPARDFLAAHDLPGADRLIVYWPGRGGRRDCPQIGLRHTEIHRKNRLNWWPNEDVPISFNRIRKTVRVLVDRTPQGHSRATWSTLYVAASEGERERLMTEAVETGLWAVIENAEAHLKMRFERADTSADTDTTIGGCVDFEHHPLTGKPCGDDFLLCLQCTHAFATPRHLPRLIELRHQLEAIASTDGPDWTDFRAMAYGCLISLLDDRTLIAADEYRVADGAITDVDRAEITLLLNGKYT</sequence>
<feature type="compositionally biased region" description="Basic and acidic residues" evidence="2">
    <location>
        <begin position="136"/>
        <end position="154"/>
    </location>
</feature>
<evidence type="ECO:0000256" key="2">
    <source>
        <dbReference type="SAM" id="MobiDB-lite"/>
    </source>
</evidence>
<keyword evidence="4" id="KW-1185">Reference proteome</keyword>
<reference evidence="3 4" key="1">
    <citation type="submission" date="2020-03" db="EMBL/GenBank/DDBJ databases">
        <title>Sequencing the genomes of 1000 actinobacteria strains.</title>
        <authorList>
            <person name="Klenk H.-P."/>
        </authorList>
    </citation>
    <scope>NUCLEOTIDE SEQUENCE [LARGE SCALE GENOMIC DNA]</scope>
    <source>
        <strain evidence="3 4">DSM 44556</strain>
    </source>
</reference>
<dbReference type="InterPro" id="IPR010998">
    <property type="entry name" value="Integrase_recombinase_N"/>
</dbReference>
<protein>
    <submittedName>
        <fullName evidence="3">Uncharacterized protein</fullName>
    </submittedName>
</protein>
<dbReference type="AlphaFoldDB" id="A0A7X5U4U6"/>
<name>A0A7X5U4U6_9MYCO</name>
<dbReference type="Gene3D" id="1.10.150.130">
    <property type="match status" value="1"/>
</dbReference>
<dbReference type="Proteomes" id="UP000547444">
    <property type="component" value="Unassembled WGS sequence"/>
</dbReference>
<organism evidence="3 4">
    <name type="scientific">Mycolicibacterium fluoranthenivorans</name>
    <dbReference type="NCBI Taxonomy" id="258505"/>
    <lineage>
        <taxon>Bacteria</taxon>
        <taxon>Bacillati</taxon>
        <taxon>Actinomycetota</taxon>
        <taxon>Actinomycetes</taxon>
        <taxon>Mycobacteriales</taxon>
        <taxon>Mycobacteriaceae</taxon>
        <taxon>Mycolicibacterium</taxon>
    </lineage>
</organism>
<keyword evidence="1" id="KW-0238">DNA-binding</keyword>
<feature type="region of interest" description="Disordered" evidence="2">
    <location>
        <begin position="136"/>
        <end position="155"/>
    </location>
</feature>
<proteinExistence type="predicted"/>
<accession>A0A7X5U4U6</accession>
<dbReference type="RefSeq" id="WP_167163586.1">
    <property type="nucleotide sequence ID" value="NZ_JAANOW010000003.1"/>
</dbReference>
<gene>
    <name evidence="3" type="ORF">FHU31_005346</name>
</gene>
<evidence type="ECO:0000313" key="4">
    <source>
        <dbReference type="Proteomes" id="UP000547444"/>
    </source>
</evidence>
<dbReference type="GO" id="GO:0003677">
    <property type="term" value="F:DNA binding"/>
    <property type="evidence" value="ECO:0007669"/>
    <property type="project" value="UniProtKB-KW"/>
</dbReference>
<comment type="caution">
    <text evidence="3">The sequence shown here is derived from an EMBL/GenBank/DDBJ whole genome shotgun (WGS) entry which is preliminary data.</text>
</comment>